<dbReference type="GO" id="GO:0098796">
    <property type="term" value="C:membrane protein complex"/>
    <property type="evidence" value="ECO:0007669"/>
    <property type="project" value="UniProtKB-ARBA"/>
</dbReference>
<accession>A0A0F9D9J4</accession>
<sequence length="237" mass="25214">MTDGNVLLELSAVTRRFDSPDGQAGPEVLKGVDLQVSAGEAMAVVGPSGCGKSTLLNIMGGLDHPSSGTVRLAGRDLSGLSQRALAAVRNREIGFIFQLHHLLPQCTALENVLVPTLVADESVRDGASQRARRLLERVGLGERLNYRPGQLSGGERQRVAVVRALINGPRLLLADEPTGSLDRHMAAELAELLAAVNREEQTTLVLVTHSRALAGQMDRVVELRGGVLAEPDQAEQA</sequence>
<dbReference type="EMBL" id="LAZR01032618">
    <property type="protein sequence ID" value="KKL50386.1"/>
    <property type="molecule type" value="Genomic_DNA"/>
</dbReference>
<evidence type="ECO:0000256" key="4">
    <source>
        <dbReference type="ARBA" id="ARBA00022840"/>
    </source>
</evidence>
<dbReference type="PROSITE" id="PS00211">
    <property type="entry name" value="ABC_TRANSPORTER_1"/>
    <property type="match status" value="1"/>
</dbReference>
<dbReference type="GO" id="GO:0005886">
    <property type="term" value="C:plasma membrane"/>
    <property type="evidence" value="ECO:0007669"/>
    <property type="project" value="TreeGrafter"/>
</dbReference>
<dbReference type="PROSITE" id="PS50893">
    <property type="entry name" value="ABC_TRANSPORTER_2"/>
    <property type="match status" value="1"/>
</dbReference>
<dbReference type="PANTHER" id="PTHR24220:SF689">
    <property type="entry name" value="LIPOPROTEIN-RELEASING SYSTEM ATP-BINDING PROTEIN LOLD"/>
    <property type="match status" value="1"/>
</dbReference>
<evidence type="ECO:0000256" key="3">
    <source>
        <dbReference type="ARBA" id="ARBA00022741"/>
    </source>
</evidence>
<gene>
    <name evidence="6" type="ORF">LCGC14_2306010</name>
</gene>
<keyword evidence="2" id="KW-0813">Transport</keyword>
<evidence type="ECO:0000256" key="1">
    <source>
        <dbReference type="ARBA" id="ARBA00005417"/>
    </source>
</evidence>
<dbReference type="InterPro" id="IPR017871">
    <property type="entry name" value="ABC_transporter-like_CS"/>
</dbReference>
<comment type="caution">
    <text evidence="6">The sequence shown here is derived from an EMBL/GenBank/DDBJ whole genome shotgun (WGS) entry which is preliminary data.</text>
</comment>
<dbReference type="Gene3D" id="3.40.50.300">
    <property type="entry name" value="P-loop containing nucleotide triphosphate hydrolases"/>
    <property type="match status" value="1"/>
</dbReference>
<evidence type="ECO:0000259" key="5">
    <source>
        <dbReference type="PROSITE" id="PS50893"/>
    </source>
</evidence>
<dbReference type="SUPFAM" id="SSF52540">
    <property type="entry name" value="P-loop containing nucleoside triphosphate hydrolases"/>
    <property type="match status" value="1"/>
</dbReference>
<dbReference type="PANTHER" id="PTHR24220">
    <property type="entry name" value="IMPORT ATP-BINDING PROTEIN"/>
    <property type="match status" value="1"/>
</dbReference>
<dbReference type="CDD" id="cd03255">
    <property type="entry name" value="ABC_MJ0796_LolCDE_FtsE"/>
    <property type="match status" value="1"/>
</dbReference>
<organism evidence="6">
    <name type="scientific">marine sediment metagenome</name>
    <dbReference type="NCBI Taxonomy" id="412755"/>
    <lineage>
        <taxon>unclassified sequences</taxon>
        <taxon>metagenomes</taxon>
        <taxon>ecological metagenomes</taxon>
    </lineage>
</organism>
<feature type="domain" description="ABC transporter" evidence="5">
    <location>
        <begin position="8"/>
        <end position="237"/>
    </location>
</feature>
<protein>
    <recommendedName>
        <fullName evidence="5">ABC transporter domain-containing protein</fullName>
    </recommendedName>
</protein>
<dbReference type="SMART" id="SM00382">
    <property type="entry name" value="AAA"/>
    <property type="match status" value="1"/>
</dbReference>
<dbReference type="InterPro" id="IPR003439">
    <property type="entry name" value="ABC_transporter-like_ATP-bd"/>
</dbReference>
<dbReference type="GO" id="GO:0022857">
    <property type="term" value="F:transmembrane transporter activity"/>
    <property type="evidence" value="ECO:0007669"/>
    <property type="project" value="TreeGrafter"/>
</dbReference>
<keyword evidence="3" id="KW-0547">Nucleotide-binding</keyword>
<dbReference type="AlphaFoldDB" id="A0A0F9D9J4"/>
<dbReference type="GO" id="GO:0016887">
    <property type="term" value="F:ATP hydrolysis activity"/>
    <property type="evidence" value="ECO:0007669"/>
    <property type="project" value="InterPro"/>
</dbReference>
<proteinExistence type="inferred from homology"/>
<dbReference type="GO" id="GO:0005524">
    <property type="term" value="F:ATP binding"/>
    <property type="evidence" value="ECO:0007669"/>
    <property type="project" value="UniProtKB-KW"/>
</dbReference>
<dbReference type="FunFam" id="3.40.50.300:FF:000032">
    <property type="entry name" value="Export ABC transporter ATP-binding protein"/>
    <property type="match status" value="1"/>
</dbReference>
<evidence type="ECO:0000256" key="2">
    <source>
        <dbReference type="ARBA" id="ARBA00022448"/>
    </source>
</evidence>
<evidence type="ECO:0000313" key="6">
    <source>
        <dbReference type="EMBL" id="KKL50386.1"/>
    </source>
</evidence>
<reference evidence="6" key="1">
    <citation type="journal article" date="2015" name="Nature">
        <title>Complex archaea that bridge the gap between prokaryotes and eukaryotes.</title>
        <authorList>
            <person name="Spang A."/>
            <person name="Saw J.H."/>
            <person name="Jorgensen S.L."/>
            <person name="Zaremba-Niedzwiedzka K."/>
            <person name="Martijn J."/>
            <person name="Lind A.E."/>
            <person name="van Eijk R."/>
            <person name="Schleper C."/>
            <person name="Guy L."/>
            <person name="Ettema T.J."/>
        </authorList>
    </citation>
    <scope>NUCLEOTIDE SEQUENCE</scope>
</reference>
<dbReference type="InterPro" id="IPR027417">
    <property type="entry name" value="P-loop_NTPase"/>
</dbReference>
<keyword evidence="4" id="KW-0067">ATP-binding</keyword>
<dbReference type="InterPro" id="IPR015854">
    <property type="entry name" value="ABC_transpr_LolD-like"/>
</dbReference>
<dbReference type="InterPro" id="IPR003593">
    <property type="entry name" value="AAA+_ATPase"/>
</dbReference>
<name>A0A0F9D9J4_9ZZZZ</name>
<dbReference type="InterPro" id="IPR017911">
    <property type="entry name" value="MacB-like_ATP-bd"/>
</dbReference>
<comment type="similarity">
    <text evidence="1">Belongs to the ABC transporter superfamily.</text>
</comment>
<dbReference type="Pfam" id="PF00005">
    <property type="entry name" value="ABC_tran"/>
    <property type="match status" value="1"/>
</dbReference>